<evidence type="ECO:0000313" key="2">
    <source>
        <dbReference type="Proteomes" id="UP001465717"/>
    </source>
</evidence>
<proteinExistence type="predicted"/>
<organism evidence="1 2">
    <name type="scientific">Segatella sinensis</name>
    <dbReference type="NCBI Taxonomy" id="3085167"/>
    <lineage>
        <taxon>Bacteria</taxon>
        <taxon>Pseudomonadati</taxon>
        <taxon>Bacteroidota</taxon>
        <taxon>Bacteroidia</taxon>
        <taxon>Bacteroidales</taxon>
        <taxon>Prevotellaceae</taxon>
        <taxon>Segatella</taxon>
    </lineage>
</organism>
<sequence length="437" mass="51025">MNQKNEKKVTGDLFGTASRTQLTLNIEQVLLYVEILFSIIMEDITKQKKNIYWGKDILLEKVKMHVKEVVTPEKFSCDYTLLSTCKILLKDYLWQKVNEAEGEYIKNKLTSNDTRFAEDFFYGTNPQKANISRLRSRLKNEFYSSYGLTISDKEISTIIYSSIWEEGTWKGLKTFQNTGSIFSWIETKGRHELTAELRKQKRIPWERKRTAGNTRLSKRKLTEEMANLILEEETLPADTSQIIRDLYVNKKSPQEIMSQSACSKEEYDKKVKNATTTLKETLLQSPRDYHDILKDKSASNSQVSLDEVMQNGCQVSFKENLCALVDIFGVSLTDEEIQSKALETIHHIASTVKCTERDRYVWESRFFEDKSPTVLSKELNMRRSNVDNIYLRMNKKFQEAAKEWYENRNGEKVHVTKSNKKKKSAYATETQYCHQRI</sequence>
<keyword evidence="2" id="KW-1185">Reference proteome</keyword>
<dbReference type="Proteomes" id="UP001465717">
    <property type="component" value="Unassembled WGS sequence"/>
</dbReference>
<gene>
    <name evidence="1" type="ORF">AAAT87_09900</name>
</gene>
<dbReference type="EMBL" id="JBBNGE010000032">
    <property type="protein sequence ID" value="MEQ2508587.1"/>
    <property type="molecule type" value="Genomic_DNA"/>
</dbReference>
<evidence type="ECO:0000313" key="1">
    <source>
        <dbReference type="EMBL" id="MEQ2508587.1"/>
    </source>
</evidence>
<protein>
    <submittedName>
        <fullName evidence="1">Uncharacterized protein</fullName>
    </submittedName>
</protein>
<dbReference type="RefSeq" id="WP_349226316.1">
    <property type="nucleotide sequence ID" value="NZ_JBBNFG020000004.1"/>
</dbReference>
<accession>A0ABV1FZJ2</accession>
<name>A0ABV1FZJ2_9BACT</name>
<comment type="caution">
    <text evidence="1">The sequence shown here is derived from an EMBL/GenBank/DDBJ whole genome shotgun (WGS) entry which is preliminary data.</text>
</comment>
<reference evidence="1 2" key="1">
    <citation type="submission" date="2024-04" db="EMBL/GenBank/DDBJ databases">
        <title>Human intestinal bacterial collection.</title>
        <authorList>
            <person name="Pauvert C."/>
            <person name="Hitch T.C.A."/>
            <person name="Clavel T."/>
        </authorList>
    </citation>
    <scope>NUCLEOTIDE SEQUENCE [LARGE SCALE GENOMIC DNA]</scope>
    <source>
        <strain evidence="1 2">CLA-AA-H174</strain>
    </source>
</reference>